<dbReference type="Pfam" id="PF13374">
    <property type="entry name" value="TPR_10"/>
    <property type="match status" value="2"/>
</dbReference>
<dbReference type="Gene3D" id="1.10.10.10">
    <property type="entry name" value="Winged helix-like DNA-binding domain superfamily/Winged helix DNA-binding domain"/>
    <property type="match status" value="1"/>
</dbReference>
<dbReference type="InterPro" id="IPR003593">
    <property type="entry name" value="AAA+_ATPase"/>
</dbReference>
<evidence type="ECO:0000256" key="1">
    <source>
        <dbReference type="PROSITE-ProRule" id="PRU00339"/>
    </source>
</evidence>
<dbReference type="PANTHER" id="PTHR11102:SF160">
    <property type="entry name" value="ERAD-ASSOCIATED E3 UBIQUITIN-PROTEIN LIGASE COMPONENT HRD3"/>
    <property type="match status" value="1"/>
</dbReference>
<dbReference type="Gene3D" id="1.25.40.10">
    <property type="entry name" value="Tetratricopeptide repeat domain"/>
    <property type="match status" value="2"/>
</dbReference>
<dbReference type="InterPro" id="IPR006597">
    <property type="entry name" value="Sel1-like"/>
</dbReference>
<evidence type="ECO:0000313" key="3">
    <source>
        <dbReference type="EMBL" id="BBE18828.1"/>
    </source>
</evidence>
<name>A0A5K7SB76_9BACT</name>
<proteinExistence type="predicted"/>
<feature type="domain" description="AAA+ ATPase" evidence="2">
    <location>
        <begin position="54"/>
        <end position="230"/>
    </location>
</feature>
<feature type="repeat" description="TPR" evidence="1">
    <location>
        <begin position="626"/>
        <end position="659"/>
    </location>
</feature>
<dbReference type="SMART" id="SM00671">
    <property type="entry name" value="SEL1"/>
    <property type="match status" value="7"/>
</dbReference>
<evidence type="ECO:0000259" key="2">
    <source>
        <dbReference type="SMART" id="SM00382"/>
    </source>
</evidence>
<protein>
    <submittedName>
        <fullName evidence="3">Tetratricopeptide repeat family protein</fullName>
    </submittedName>
</protein>
<organism evidence="3 4">
    <name type="scientific">Aquipluma nitroreducens</name>
    <dbReference type="NCBI Taxonomy" id="2010828"/>
    <lineage>
        <taxon>Bacteria</taxon>
        <taxon>Pseudomonadati</taxon>
        <taxon>Bacteroidota</taxon>
        <taxon>Bacteroidia</taxon>
        <taxon>Marinilabiliales</taxon>
        <taxon>Prolixibacteraceae</taxon>
        <taxon>Aquipluma</taxon>
    </lineage>
</organism>
<dbReference type="SMART" id="SM00382">
    <property type="entry name" value="AAA"/>
    <property type="match status" value="1"/>
</dbReference>
<dbReference type="InterPro" id="IPR019734">
    <property type="entry name" value="TPR_rpt"/>
</dbReference>
<dbReference type="AlphaFoldDB" id="A0A5K7SB76"/>
<dbReference type="SUPFAM" id="SSF48452">
    <property type="entry name" value="TPR-like"/>
    <property type="match status" value="1"/>
</dbReference>
<dbReference type="EMBL" id="AP018694">
    <property type="protein sequence ID" value="BBE18828.1"/>
    <property type="molecule type" value="Genomic_DNA"/>
</dbReference>
<dbReference type="Proteomes" id="UP001193389">
    <property type="component" value="Chromosome"/>
</dbReference>
<dbReference type="Pfam" id="PF13181">
    <property type="entry name" value="TPR_8"/>
    <property type="match status" value="5"/>
</dbReference>
<dbReference type="InterPro" id="IPR036388">
    <property type="entry name" value="WH-like_DNA-bd_sf"/>
</dbReference>
<dbReference type="PANTHER" id="PTHR11102">
    <property type="entry name" value="SEL-1-LIKE PROTEIN"/>
    <property type="match status" value="1"/>
</dbReference>
<accession>A0A5K7SB76</accession>
<dbReference type="InterPro" id="IPR050767">
    <property type="entry name" value="Sel1_AlgK"/>
</dbReference>
<sequence>MNNTQRSSSWFLDQLAVFQTANSDYQSVKNNFIIRKTEFSTIVDSIQNKKAKDPLQHELILGRRGSGKSTLLKRIEIEVVENPKLNKKFVPINLAEEQAGIYRLFDLWEQVLEELKIQTKAEISIPEYAAFDDVQSYTRQLYNSIHEVCLQSKKRIILLLDNFDRIVENLDDDGSLLRETLINYNDIQIIAGSTRMDEHFWGYDKPFYEFFRRHRLEALSREEIDLLLNHWSDSLEIPILRTFVKDNPGKIENIRLLTDGLPRTLQFFIQIVLQKSETSTYDYLKKTMDNVSPLFQERLNALTAPMRKIVLEMAFIWEACSTKQLVEKARMESKLISANLSTLVDKGIVDKIETSKKQHLYRISERFFNMWLIVTQGNPEQKRKARWLSVFLENWYDANEFKRLTGEHISKLQNGETDWYHALVFSKALSQSKYLTTDERDTIIELTEKIRCKDIRNCMVELPEKFKSIFPKIERYIDEKNYTKAIGLVKGIENEADGQKFMLLGFLFAMQKAYPEAEENCLLAIEKGAKDAIFNLALLFEDQKKFQKADMYYKLAIEAGIDEAIFSLAFSLDEREKINEAEKYYLMAVEKGYDKALNNLATVYVKLGEMDKAEAYYLSAIKKGDIKAMSNLALMYKDQGRLDEAEKYYLRAIKNNNLNAILNLAHLYDFQEKLNEAEKYYLLAIEKGDMNALNSLAGLYFRQEKYTESEKYCLLAIQTGNKMALNNLALLYNNTGKLDEAEEYYCLAIKEGVNEALFNLALLYSKQEKYDKSEHYYLLSIKKGIDKAYNNLSVLYYQTNTKKTEALEYARRVLITNNDLECNETLLIIEIWNGIFNDVENRSIEIIRDVNDKVTEELLFDLLVQQQKNLVLRLFQHPELGSKLQEKYLVLYYVTLLLSSPQDENLRLRIPPELQSTIDDVLEKIAKQQQLYASGKSLL</sequence>
<dbReference type="Gene3D" id="3.40.50.300">
    <property type="entry name" value="P-loop containing nucleotide triphosphate hydrolases"/>
    <property type="match status" value="1"/>
</dbReference>
<dbReference type="KEGG" id="anf:AQPE_2996"/>
<keyword evidence="1" id="KW-0802">TPR repeat</keyword>
<dbReference type="InterPro" id="IPR011990">
    <property type="entry name" value="TPR-like_helical_dom_sf"/>
</dbReference>
<gene>
    <name evidence="3" type="ORF">AQPE_2996</name>
</gene>
<dbReference type="InterPro" id="IPR027417">
    <property type="entry name" value="P-loop_NTPase"/>
</dbReference>
<dbReference type="SMART" id="SM00028">
    <property type="entry name" value="TPR"/>
    <property type="match status" value="8"/>
</dbReference>
<dbReference type="SUPFAM" id="SSF52540">
    <property type="entry name" value="P-loop containing nucleoside triphosphate hydrolases"/>
    <property type="match status" value="1"/>
</dbReference>
<dbReference type="PROSITE" id="PS50005">
    <property type="entry name" value="TPR"/>
    <property type="match status" value="1"/>
</dbReference>
<keyword evidence="4" id="KW-1185">Reference proteome</keyword>
<evidence type="ECO:0000313" key="4">
    <source>
        <dbReference type="Proteomes" id="UP001193389"/>
    </source>
</evidence>
<reference evidence="3" key="1">
    <citation type="journal article" date="2020" name="Int. J. Syst. Evol. Microbiol.">
        <title>Aquipluma nitroreducens gen. nov. sp. nov., a novel facultatively anaerobic bacterium isolated from a freshwater lake.</title>
        <authorList>
            <person name="Watanabe M."/>
            <person name="Kojima H."/>
            <person name="Fukui M."/>
        </authorList>
    </citation>
    <scope>NUCLEOTIDE SEQUENCE</scope>
    <source>
        <strain evidence="3">MeG22</strain>
    </source>
</reference>
<dbReference type="SUPFAM" id="SSF81901">
    <property type="entry name" value="HCP-like"/>
    <property type="match status" value="1"/>
</dbReference>